<organism evidence="1">
    <name type="scientific">viral metagenome</name>
    <dbReference type="NCBI Taxonomy" id="1070528"/>
    <lineage>
        <taxon>unclassified sequences</taxon>
        <taxon>metagenomes</taxon>
        <taxon>organismal metagenomes</taxon>
    </lineage>
</organism>
<protein>
    <submittedName>
        <fullName evidence="1">Uncharacterized protein</fullName>
    </submittedName>
</protein>
<dbReference type="AlphaFoldDB" id="A0A6C0LWX6"/>
<evidence type="ECO:0000313" key="1">
    <source>
        <dbReference type="EMBL" id="QHU34518.1"/>
    </source>
</evidence>
<dbReference type="EMBL" id="MN740573">
    <property type="protein sequence ID" value="QHU34518.1"/>
    <property type="molecule type" value="Genomic_DNA"/>
</dbReference>
<accession>A0A6C0LWX6</accession>
<sequence>MLKYKILRWDPVLFGNSNNQVALITIKPDEKFLTFVRANNFEVSCTIEVNGVIRQIDGIVNRSSDVPNYRPNYFAKTGYYVITLNKLWQGYPKSLGTVTFNRHG</sequence>
<reference evidence="1" key="1">
    <citation type="journal article" date="2020" name="Nature">
        <title>Giant virus diversity and host interactions through global metagenomics.</title>
        <authorList>
            <person name="Schulz F."/>
            <person name="Roux S."/>
            <person name="Paez-Espino D."/>
            <person name="Jungbluth S."/>
            <person name="Walsh D.A."/>
            <person name="Denef V.J."/>
            <person name="McMahon K.D."/>
            <person name="Konstantinidis K.T."/>
            <person name="Eloe-Fadrosh E.A."/>
            <person name="Kyrpides N.C."/>
            <person name="Woyke T."/>
        </authorList>
    </citation>
    <scope>NUCLEOTIDE SEQUENCE</scope>
    <source>
        <strain evidence="1">GVMAG-S-1016713-169</strain>
    </source>
</reference>
<proteinExistence type="predicted"/>
<name>A0A6C0LWX6_9ZZZZ</name>